<organism evidence="1 2">
    <name type="scientific">Thermoproteus uzoniensis (strain 768-20)</name>
    <dbReference type="NCBI Taxonomy" id="999630"/>
    <lineage>
        <taxon>Archaea</taxon>
        <taxon>Thermoproteota</taxon>
        <taxon>Thermoprotei</taxon>
        <taxon>Thermoproteales</taxon>
        <taxon>Thermoproteaceae</taxon>
        <taxon>Thermoproteus</taxon>
    </lineage>
</organism>
<keyword evidence="2" id="KW-1185">Reference proteome</keyword>
<dbReference type="OrthoDB" id="31457at2157"/>
<dbReference type="GeneID" id="10360936"/>
<reference evidence="1 2" key="1">
    <citation type="journal article" date="2011" name="J. Bacteriol.">
        <title>Complete genome sequence of the thermoacidophilic crenarchaeon Thermoproteus uzoniensis 768-20.</title>
        <authorList>
            <person name="Mardanov A.V."/>
            <person name="Gumerov V.M."/>
            <person name="Beletsky A.V."/>
            <person name="Prokofeva M.I."/>
            <person name="Bonch-Osmolovskaya E.A."/>
            <person name="Ravin N.V."/>
            <person name="Skryabin K.G."/>
        </authorList>
    </citation>
    <scope>NUCLEOTIDE SEQUENCE [LARGE SCALE GENOMIC DNA]</scope>
    <source>
        <strain evidence="1 2">768-20</strain>
    </source>
</reference>
<evidence type="ECO:0000313" key="1">
    <source>
        <dbReference type="EMBL" id="AEA12883.1"/>
    </source>
</evidence>
<dbReference type="KEGG" id="tuz:TUZN_1409"/>
<dbReference type="STRING" id="999630.TUZN_1409"/>
<gene>
    <name evidence="1" type="ordered locus">TUZN_1409</name>
</gene>
<reference key="2">
    <citation type="submission" date="2011-03" db="EMBL/GenBank/DDBJ databases">
        <title>Complete genome sequence of the thermoacidophilic crenarchaeon Thermoproteus uzoniensis 768-20.</title>
        <authorList>
            <person name="Mardanov A.V."/>
            <person name="Gumerov V.M."/>
            <person name="Beletsky A.V."/>
            <person name="Prokofeva M.I."/>
            <person name="Bonch-Osmolovskaya E.A."/>
            <person name="Ravin N.V."/>
            <person name="Skryabin K.G."/>
        </authorList>
    </citation>
    <scope>NUCLEOTIDE SEQUENCE</scope>
    <source>
        <strain>768-20</strain>
    </source>
</reference>
<sequence>MDKRRLGLLAFAGLALAAISLAALQFTNVTYWQVNATLPPAMKYAGSDTSITGRSDGSGYSNYIYVTWYSPGNGLNVTKISIVGFTGDITNYTNALRVCNYYYNGPLTVSIKYVGPVSGSSPYSNYVKQFIVYNPSNTGQWVGFTYTGTPSTGPVILGQISQNQCITLGVSVLVDPSAYSAGVANGNTVLATYEVDIIFST</sequence>
<protein>
    <submittedName>
        <fullName evidence="1">Uncharacterized protein</fullName>
    </submittedName>
</protein>
<dbReference type="HOGENOM" id="CLU_1375586_0_0_2"/>
<evidence type="ECO:0000313" key="2">
    <source>
        <dbReference type="Proteomes" id="UP000008138"/>
    </source>
</evidence>
<dbReference type="eggNOG" id="arCOG05548">
    <property type="taxonomic scope" value="Archaea"/>
</dbReference>
<dbReference type="Proteomes" id="UP000008138">
    <property type="component" value="Chromosome"/>
</dbReference>
<proteinExistence type="predicted"/>
<dbReference type="EMBL" id="CP002590">
    <property type="protein sequence ID" value="AEA12883.1"/>
    <property type="molecule type" value="Genomic_DNA"/>
</dbReference>
<dbReference type="AlphaFoldDB" id="F2L1M7"/>
<name>F2L1M7_THEU7</name>
<accession>F2L1M7</accession>
<dbReference type="RefSeq" id="WP_013680218.1">
    <property type="nucleotide sequence ID" value="NC_015315.1"/>
</dbReference>